<dbReference type="EMBL" id="BSTK01000010">
    <property type="protein sequence ID" value="GLY88613.1"/>
    <property type="molecule type" value="Genomic_DNA"/>
</dbReference>
<dbReference type="Proteomes" id="UP001165074">
    <property type="component" value="Unassembled WGS sequence"/>
</dbReference>
<proteinExistence type="predicted"/>
<comment type="caution">
    <text evidence="1">The sequence shown here is derived from an EMBL/GenBank/DDBJ whole genome shotgun (WGS) entry which is preliminary data.</text>
</comment>
<organism evidence="1 2">
    <name type="scientific">Actinoallomurus iriomotensis</name>
    <dbReference type="NCBI Taxonomy" id="478107"/>
    <lineage>
        <taxon>Bacteria</taxon>
        <taxon>Bacillati</taxon>
        <taxon>Actinomycetota</taxon>
        <taxon>Actinomycetes</taxon>
        <taxon>Streptosporangiales</taxon>
        <taxon>Thermomonosporaceae</taxon>
        <taxon>Actinoallomurus</taxon>
    </lineage>
</organism>
<dbReference type="AlphaFoldDB" id="A0A9W6VX72"/>
<name>A0A9W6VX72_9ACTN</name>
<evidence type="ECO:0000313" key="1">
    <source>
        <dbReference type="EMBL" id="GLY88613.1"/>
    </source>
</evidence>
<keyword evidence="2" id="KW-1185">Reference proteome</keyword>
<protein>
    <submittedName>
        <fullName evidence="1">Uncharacterized protein</fullName>
    </submittedName>
</protein>
<reference evidence="1" key="1">
    <citation type="submission" date="2023-03" db="EMBL/GenBank/DDBJ databases">
        <title>Actinoallomurus iriomotensis NBRC 103684.</title>
        <authorList>
            <person name="Ichikawa N."/>
            <person name="Sato H."/>
            <person name="Tonouchi N."/>
        </authorList>
    </citation>
    <scope>NUCLEOTIDE SEQUENCE</scope>
    <source>
        <strain evidence="1">NBRC 103684</strain>
    </source>
</reference>
<gene>
    <name evidence="1" type="ORF">Airi02_065420</name>
</gene>
<sequence length="366" mass="40575">MSRQGAGRGLAEHWGSLKYTQALAGSSNAYMRLSIEGKETAEYYKALQSKELGIGFALALAKQILSRRYPRHFVSIVHADTALRAGWAKLGHYRPQFFAEVWRPREPSRVFPIRCKGNHSNAAASHDQLASASAHVEAVHIGSWNETPSLIFSTEISVDSPLTIHALHSDEDGGWLNGSAVLPDGKLDHQIKEENFYPGIQPPGDDSITRPAETVSGFHVPPERFEWFHQVLSRTAAAALTAFTGDGNATAQYLTRRQGKSRFGDVSHPTIGSVRDAQHKLLDISFVGTDHVFRLNGTRVEAFSGVAEDLFEYLKKGHVEQYRSEAYARRSDWPVDTWDAKWDGPVSVHPDGSVLAMRMFRPEISG</sequence>
<evidence type="ECO:0000313" key="2">
    <source>
        <dbReference type="Proteomes" id="UP001165074"/>
    </source>
</evidence>
<accession>A0A9W6VX72</accession>